<dbReference type="AlphaFoldDB" id="A0A1D9G375"/>
<proteinExistence type="inferred from homology"/>
<sequence>MGLPYILCSLFPIPDSRLPTPDSRFPSTYKNNFVNPSSGDILKFNHVFRFQMNSSTPSIQFFDGIYEQLSNVSLRKNRRSGARIVLMTFESLKAIEQFNSYRNRFSQSMVLTDEEGIINMTPSSIKFRFGGPEGDELAGVECKVEIDEDHHWERFMRFMNRYAEANGMAYGETKPSTEG</sequence>
<dbReference type="EMBL" id="CP017708">
    <property type="protein sequence ID" value="AOY81974.2"/>
    <property type="molecule type" value="Genomic_DNA"/>
</dbReference>
<dbReference type="PANTHER" id="PTHR34963">
    <property type="match status" value="1"/>
</dbReference>
<dbReference type="Pfam" id="PF03912">
    <property type="entry name" value="Psb28"/>
    <property type="match status" value="1"/>
</dbReference>
<dbReference type="PANTHER" id="PTHR34963:SF2">
    <property type="entry name" value="PHOTOSYSTEM II REACTION CENTER PSB28 PROTEIN, CHLOROPLASTIC"/>
    <property type="match status" value="1"/>
</dbReference>
<dbReference type="GO" id="GO:0015979">
    <property type="term" value="P:photosynthesis"/>
    <property type="evidence" value="ECO:0007669"/>
    <property type="project" value="UniProtKB-KW"/>
</dbReference>
<organism evidence="6">
    <name type="scientific">Moorena producens (strain JHB)</name>
    <dbReference type="NCBI Taxonomy" id="1454205"/>
    <lineage>
        <taxon>Bacteria</taxon>
        <taxon>Bacillati</taxon>
        <taxon>Cyanobacteriota</taxon>
        <taxon>Cyanophyceae</taxon>
        <taxon>Coleofasciculales</taxon>
        <taxon>Coleofasciculaceae</taxon>
        <taxon>Moorena</taxon>
    </lineage>
</organism>
<keyword evidence="4 5" id="KW-0604">Photosystem II</keyword>
<evidence type="ECO:0000256" key="3">
    <source>
        <dbReference type="ARBA" id="ARBA00023136"/>
    </source>
</evidence>
<dbReference type="Gene3D" id="2.40.30.220">
    <property type="entry name" value="Photosystem II Psb28"/>
    <property type="match status" value="1"/>
</dbReference>
<comment type="similarity">
    <text evidence="5">Belongs to the Psb28 family.</text>
</comment>
<evidence type="ECO:0000256" key="1">
    <source>
        <dbReference type="ARBA" id="ARBA00004170"/>
    </source>
</evidence>
<keyword evidence="2 5" id="KW-0602">Photosynthesis</keyword>
<dbReference type="Proteomes" id="UP000176944">
    <property type="component" value="Chromosome"/>
</dbReference>
<evidence type="ECO:0000256" key="5">
    <source>
        <dbReference type="RuleBase" id="RU003509"/>
    </source>
</evidence>
<comment type="subcellular location">
    <subcellularLocation>
        <location evidence="1">Membrane</location>
        <topology evidence="1">Peripheral membrane protein</topology>
    </subcellularLocation>
</comment>
<evidence type="ECO:0000256" key="4">
    <source>
        <dbReference type="ARBA" id="ARBA00023276"/>
    </source>
</evidence>
<dbReference type="InterPro" id="IPR038676">
    <property type="entry name" value="Psb28_c1_sf"/>
</dbReference>
<gene>
    <name evidence="6" type="primary">psb28</name>
    <name evidence="6" type="ORF">BJP36_20775</name>
</gene>
<evidence type="ECO:0000256" key="2">
    <source>
        <dbReference type="ARBA" id="ARBA00022531"/>
    </source>
</evidence>
<name>A0A1D9G375_MOOP1</name>
<evidence type="ECO:0000313" key="6">
    <source>
        <dbReference type="EMBL" id="AOY81974.2"/>
    </source>
</evidence>
<reference evidence="6" key="2">
    <citation type="submission" date="2022-10" db="EMBL/GenBank/DDBJ databases">
        <authorList>
            <person name="Ngo T.-E."/>
        </authorList>
    </citation>
    <scope>NUCLEOTIDE SEQUENCE</scope>
    <source>
        <strain evidence="6">JHB</strain>
    </source>
</reference>
<protein>
    <recommendedName>
        <fullName evidence="5">Photosystem II reaction center Psb28 protein</fullName>
    </recommendedName>
</protein>
<dbReference type="GO" id="GO:0009654">
    <property type="term" value="C:photosystem II oxygen evolving complex"/>
    <property type="evidence" value="ECO:0007669"/>
    <property type="project" value="InterPro"/>
</dbReference>
<reference evidence="6" key="1">
    <citation type="journal article" date="2017" name="Proc. Natl. Acad. Sci. U.S.A.">
        <title>Comparative genomics uncovers the prolific and distinctive metabolic potential of the cyanobacterial genus Moorea.</title>
        <authorList>
            <person name="Leao T."/>
            <person name="Castelao G."/>
            <person name="Korobeynikov A."/>
            <person name="Monroe E.A."/>
            <person name="Podell S."/>
            <person name="Glukhov E."/>
            <person name="Allen E.E."/>
            <person name="Gerwick W.H."/>
            <person name="Gerwick L."/>
        </authorList>
    </citation>
    <scope>NUCLEOTIDE SEQUENCE</scope>
    <source>
        <strain evidence="6">JHB</strain>
    </source>
</reference>
<dbReference type="NCBIfam" id="TIGR03047">
    <property type="entry name" value="PS_II_psb28"/>
    <property type="match status" value="1"/>
</dbReference>
<keyword evidence="3" id="KW-0472">Membrane</keyword>
<accession>A0A1D9G375</accession>
<dbReference type="InterPro" id="IPR005610">
    <property type="entry name" value="PSII_Psb28_class-1"/>
</dbReference>